<proteinExistence type="inferred from homology"/>
<evidence type="ECO:0000313" key="6">
    <source>
        <dbReference type="Proteomes" id="UP000016930"/>
    </source>
</evidence>
<dbReference type="GO" id="GO:0016491">
    <property type="term" value="F:oxidoreductase activity"/>
    <property type="evidence" value="ECO:0007669"/>
    <property type="project" value="UniProtKB-KW"/>
</dbReference>
<keyword evidence="6" id="KW-1185">Reference proteome</keyword>
<dbReference type="AlphaFoldDB" id="M2R4U6"/>
<dbReference type="InterPro" id="IPR020904">
    <property type="entry name" value="Sc_DH/Rdtase_CS"/>
</dbReference>
<dbReference type="STRING" id="914234.M2R4U6"/>
<dbReference type="InterPro" id="IPR036291">
    <property type="entry name" value="NAD(P)-bd_dom_sf"/>
</dbReference>
<evidence type="ECO:0000256" key="1">
    <source>
        <dbReference type="ARBA" id="ARBA00006484"/>
    </source>
</evidence>
<dbReference type="InterPro" id="IPR002347">
    <property type="entry name" value="SDR_fam"/>
</dbReference>
<protein>
    <recommendedName>
        <fullName evidence="7">Short-chain dehydrogenase/reductase SDR</fullName>
    </recommendedName>
</protein>
<dbReference type="PROSITE" id="PS00061">
    <property type="entry name" value="ADH_SHORT"/>
    <property type="match status" value="1"/>
</dbReference>
<dbReference type="PANTHER" id="PTHR43669:SF3">
    <property type="entry name" value="ALCOHOL DEHYDROGENASE, PUTATIVE (AFU_ORTHOLOGUE AFUA_3G03445)-RELATED"/>
    <property type="match status" value="1"/>
</dbReference>
<evidence type="ECO:0000256" key="3">
    <source>
        <dbReference type="ARBA" id="ARBA00023002"/>
    </source>
</evidence>
<dbReference type="OrthoDB" id="1933717at2759"/>
<dbReference type="SUPFAM" id="SSF51735">
    <property type="entry name" value="NAD(P)-binding Rossmann-fold domains"/>
    <property type="match status" value="1"/>
</dbReference>
<evidence type="ECO:0008006" key="7">
    <source>
        <dbReference type="Google" id="ProtNLM"/>
    </source>
</evidence>
<dbReference type="HOGENOM" id="CLU_010194_2_10_1"/>
<dbReference type="CDD" id="cd05233">
    <property type="entry name" value="SDR_c"/>
    <property type="match status" value="1"/>
</dbReference>
<dbReference type="EMBL" id="KB445793">
    <property type="protein sequence ID" value="EMD39590.1"/>
    <property type="molecule type" value="Genomic_DNA"/>
</dbReference>
<dbReference type="PRINTS" id="PR00080">
    <property type="entry name" value="SDRFAMILY"/>
</dbReference>
<dbReference type="Gene3D" id="3.40.50.720">
    <property type="entry name" value="NAD(P)-binding Rossmann-like Domain"/>
    <property type="match status" value="1"/>
</dbReference>
<evidence type="ECO:0000313" key="5">
    <source>
        <dbReference type="EMBL" id="EMD39590.1"/>
    </source>
</evidence>
<dbReference type="PANTHER" id="PTHR43669">
    <property type="entry name" value="5-KETO-D-GLUCONATE 5-REDUCTASE"/>
    <property type="match status" value="1"/>
</dbReference>
<gene>
    <name evidence="5" type="ORF">CERSUDRAFT_80971</name>
</gene>
<keyword evidence="3" id="KW-0560">Oxidoreductase</keyword>
<reference evidence="5 6" key="1">
    <citation type="journal article" date="2012" name="Proc. Natl. Acad. Sci. U.S.A.">
        <title>Comparative genomics of Ceriporiopsis subvermispora and Phanerochaete chrysosporium provide insight into selective ligninolysis.</title>
        <authorList>
            <person name="Fernandez-Fueyo E."/>
            <person name="Ruiz-Duenas F.J."/>
            <person name="Ferreira P."/>
            <person name="Floudas D."/>
            <person name="Hibbett D.S."/>
            <person name="Canessa P."/>
            <person name="Larrondo L.F."/>
            <person name="James T.Y."/>
            <person name="Seelenfreund D."/>
            <person name="Lobos S."/>
            <person name="Polanco R."/>
            <person name="Tello M."/>
            <person name="Honda Y."/>
            <person name="Watanabe T."/>
            <person name="Watanabe T."/>
            <person name="Ryu J.S."/>
            <person name="Kubicek C.P."/>
            <person name="Schmoll M."/>
            <person name="Gaskell J."/>
            <person name="Hammel K.E."/>
            <person name="St John F.J."/>
            <person name="Vanden Wymelenberg A."/>
            <person name="Sabat G."/>
            <person name="Splinter BonDurant S."/>
            <person name="Syed K."/>
            <person name="Yadav J.S."/>
            <person name="Doddapaneni H."/>
            <person name="Subramanian V."/>
            <person name="Lavin J.L."/>
            <person name="Oguiza J.A."/>
            <person name="Perez G."/>
            <person name="Pisabarro A.G."/>
            <person name="Ramirez L."/>
            <person name="Santoyo F."/>
            <person name="Master E."/>
            <person name="Coutinho P.M."/>
            <person name="Henrissat B."/>
            <person name="Lombard V."/>
            <person name="Magnuson J.K."/>
            <person name="Kuees U."/>
            <person name="Hori C."/>
            <person name="Igarashi K."/>
            <person name="Samejima M."/>
            <person name="Held B.W."/>
            <person name="Barry K.W."/>
            <person name="LaButti K.M."/>
            <person name="Lapidus A."/>
            <person name="Lindquist E.A."/>
            <person name="Lucas S.M."/>
            <person name="Riley R."/>
            <person name="Salamov A.A."/>
            <person name="Hoffmeister D."/>
            <person name="Schwenk D."/>
            <person name="Hadar Y."/>
            <person name="Yarden O."/>
            <person name="de Vries R.P."/>
            <person name="Wiebenga A."/>
            <person name="Stenlid J."/>
            <person name="Eastwood D."/>
            <person name="Grigoriev I.V."/>
            <person name="Berka R.M."/>
            <person name="Blanchette R.A."/>
            <person name="Kersten P."/>
            <person name="Martinez A.T."/>
            <person name="Vicuna R."/>
            <person name="Cullen D."/>
        </authorList>
    </citation>
    <scope>NUCLEOTIDE SEQUENCE [LARGE SCALE GENOMIC DNA]</scope>
    <source>
        <strain evidence="5 6">B</strain>
    </source>
</reference>
<dbReference type="Pfam" id="PF00106">
    <property type="entry name" value="adh_short"/>
    <property type="match status" value="1"/>
</dbReference>
<dbReference type="Proteomes" id="UP000016930">
    <property type="component" value="Unassembled WGS sequence"/>
</dbReference>
<sequence length="248" mass="26615">MAKVAIITGASSGIGRVSAVALSKTGWSLVLFARRLEKLVETQRLCDNPDQCLVVQGDVANEESVKDLFKKTLERYGRLDLVFNNAGMNSPQVPIEELSLQQFQQVINANLIGPFLCTREAIRIFKSQTPQGGRIINNGSISAYTPRPHSAPYTSSKHAILGLTKSTSLDGRAYNIACTEIDIGGARTDMAIGHSAGALQPDGRVISEALFDAEHVGNTIAYIADLPLDVTVLTVNIMATGMPYVGRG</sequence>
<evidence type="ECO:0000256" key="4">
    <source>
        <dbReference type="RuleBase" id="RU000363"/>
    </source>
</evidence>
<comment type="similarity">
    <text evidence="1 4">Belongs to the short-chain dehydrogenases/reductases (SDR) family.</text>
</comment>
<keyword evidence="2" id="KW-0521">NADP</keyword>
<organism evidence="5 6">
    <name type="scientific">Ceriporiopsis subvermispora (strain B)</name>
    <name type="common">White-rot fungus</name>
    <name type="synonym">Gelatoporia subvermispora</name>
    <dbReference type="NCBI Taxonomy" id="914234"/>
    <lineage>
        <taxon>Eukaryota</taxon>
        <taxon>Fungi</taxon>
        <taxon>Dikarya</taxon>
        <taxon>Basidiomycota</taxon>
        <taxon>Agaricomycotina</taxon>
        <taxon>Agaricomycetes</taxon>
        <taxon>Polyporales</taxon>
        <taxon>Gelatoporiaceae</taxon>
        <taxon>Gelatoporia</taxon>
    </lineage>
</organism>
<dbReference type="PRINTS" id="PR00081">
    <property type="entry name" value="GDHRDH"/>
</dbReference>
<accession>M2R4U6</accession>
<evidence type="ECO:0000256" key="2">
    <source>
        <dbReference type="ARBA" id="ARBA00022857"/>
    </source>
</evidence>
<name>M2R4U6_CERS8</name>